<dbReference type="GO" id="GO:0045197">
    <property type="term" value="P:establishment or maintenance of epithelial cell apical/basal polarity"/>
    <property type="evidence" value="ECO:0007669"/>
    <property type="project" value="TreeGrafter"/>
</dbReference>
<dbReference type="Gene3D" id="2.30.42.10">
    <property type="match status" value="1"/>
</dbReference>
<protein>
    <recommendedName>
        <fullName evidence="3">PDZ domain-containing protein</fullName>
    </recommendedName>
</protein>
<dbReference type="Proteomes" id="UP000186922">
    <property type="component" value="Unassembled WGS sequence"/>
</dbReference>
<dbReference type="PANTHER" id="PTHR23119">
    <property type="entry name" value="DISCS LARGE"/>
    <property type="match status" value="1"/>
</dbReference>
<evidence type="ECO:0000256" key="1">
    <source>
        <dbReference type="ARBA" id="ARBA00004370"/>
    </source>
</evidence>
<dbReference type="InterPro" id="IPR036034">
    <property type="entry name" value="PDZ_sf"/>
</dbReference>
<dbReference type="InterPro" id="IPR050614">
    <property type="entry name" value="Synaptic_Scaffolding_LAP-MAGUK"/>
</dbReference>
<dbReference type="OrthoDB" id="10033291at2759"/>
<dbReference type="PANTHER" id="PTHR23119:SF51">
    <property type="entry name" value="DISKS LARGE 1 TUMOR SUPPRESSOR PROTEIN"/>
    <property type="match status" value="1"/>
</dbReference>
<dbReference type="PROSITE" id="PS50106">
    <property type="entry name" value="PDZ"/>
    <property type="match status" value="1"/>
</dbReference>
<accession>A0A1D1VS99</accession>
<reference evidence="4 5" key="1">
    <citation type="journal article" date="2016" name="Nat. Commun.">
        <title>Extremotolerant tardigrade genome and improved radiotolerance of human cultured cells by tardigrade-unique protein.</title>
        <authorList>
            <person name="Hashimoto T."/>
            <person name="Horikawa D.D."/>
            <person name="Saito Y."/>
            <person name="Kuwahara H."/>
            <person name="Kozuka-Hata H."/>
            <person name="Shin-I T."/>
            <person name="Minakuchi Y."/>
            <person name="Ohishi K."/>
            <person name="Motoyama A."/>
            <person name="Aizu T."/>
            <person name="Enomoto A."/>
            <person name="Kondo K."/>
            <person name="Tanaka S."/>
            <person name="Hara Y."/>
            <person name="Koshikawa S."/>
            <person name="Sagara H."/>
            <person name="Miura T."/>
            <person name="Yokobori S."/>
            <person name="Miyagawa K."/>
            <person name="Suzuki Y."/>
            <person name="Kubo T."/>
            <person name="Oyama M."/>
            <person name="Kohara Y."/>
            <person name="Fujiyama A."/>
            <person name="Arakawa K."/>
            <person name="Katayama T."/>
            <person name="Toyoda A."/>
            <person name="Kunieda T."/>
        </authorList>
    </citation>
    <scope>NUCLEOTIDE SEQUENCE [LARGE SCALE GENOMIC DNA]</scope>
    <source>
        <strain evidence="4 5">YOKOZUNA-1</strain>
    </source>
</reference>
<comment type="subcellular location">
    <subcellularLocation>
        <location evidence="1">Membrane</location>
    </subcellularLocation>
</comment>
<feature type="domain" description="PDZ" evidence="3">
    <location>
        <begin position="23"/>
        <end position="125"/>
    </location>
</feature>
<dbReference type="GO" id="GO:0097120">
    <property type="term" value="P:receptor localization to synapse"/>
    <property type="evidence" value="ECO:0007669"/>
    <property type="project" value="TreeGrafter"/>
</dbReference>
<dbReference type="SMART" id="SM00228">
    <property type="entry name" value="PDZ"/>
    <property type="match status" value="1"/>
</dbReference>
<comment type="caution">
    <text evidence="4">The sequence shown here is derived from an EMBL/GenBank/DDBJ whole genome shotgun (WGS) entry which is preliminary data.</text>
</comment>
<dbReference type="STRING" id="947166.A0A1D1VS99"/>
<name>A0A1D1VS99_RAMVA</name>
<dbReference type="GO" id="GO:0098609">
    <property type="term" value="P:cell-cell adhesion"/>
    <property type="evidence" value="ECO:0007669"/>
    <property type="project" value="TreeGrafter"/>
</dbReference>
<sequence>MMAVDDEVFHHVPGLPMTSEAIPVRIEKEKLIDESGEALFRCGFRIGGGIDQDPGKSPHGYTDKCCQGIYVTGIHEGTPASRSGLKIHDKLLQVNGHDFTLVTHKEACDYIAKYPVLNALVARKE</sequence>
<keyword evidence="2" id="KW-0472">Membrane</keyword>
<evidence type="ECO:0000256" key="2">
    <source>
        <dbReference type="ARBA" id="ARBA00023136"/>
    </source>
</evidence>
<organism evidence="4 5">
    <name type="scientific">Ramazzottius varieornatus</name>
    <name type="common">Water bear</name>
    <name type="synonym">Tardigrade</name>
    <dbReference type="NCBI Taxonomy" id="947166"/>
    <lineage>
        <taxon>Eukaryota</taxon>
        <taxon>Metazoa</taxon>
        <taxon>Ecdysozoa</taxon>
        <taxon>Tardigrada</taxon>
        <taxon>Eutardigrada</taxon>
        <taxon>Parachela</taxon>
        <taxon>Hypsibioidea</taxon>
        <taxon>Ramazzottiidae</taxon>
        <taxon>Ramazzottius</taxon>
    </lineage>
</organism>
<dbReference type="SUPFAM" id="SSF50156">
    <property type="entry name" value="PDZ domain-like"/>
    <property type="match status" value="1"/>
</dbReference>
<evidence type="ECO:0000259" key="3">
    <source>
        <dbReference type="PROSITE" id="PS50106"/>
    </source>
</evidence>
<dbReference type="GO" id="GO:0019901">
    <property type="term" value="F:protein kinase binding"/>
    <property type="evidence" value="ECO:0007669"/>
    <property type="project" value="TreeGrafter"/>
</dbReference>
<evidence type="ECO:0000313" key="5">
    <source>
        <dbReference type="Proteomes" id="UP000186922"/>
    </source>
</evidence>
<keyword evidence="5" id="KW-1185">Reference proteome</keyword>
<dbReference type="Pfam" id="PF00595">
    <property type="entry name" value="PDZ"/>
    <property type="match status" value="1"/>
</dbReference>
<dbReference type="InterPro" id="IPR001478">
    <property type="entry name" value="PDZ"/>
</dbReference>
<proteinExistence type="predicted"/>
<dbReference type="EMBL" id="BDGG01000010">
    <property type="protein sequence ID" value="GAV04425.1"/>
    <property type="molecule type" value="Genomic_DNA"/>
</dbReference>
<dbReference type="AlphaFoldDB" id="A0A1D1VS99"/>
<dbReference type="GO" id="GO:0043113">
    <property type="term" value="P:receptor clustering"/>
    <property type="evidence" value="ECO:0007669"/>
    <property type="project" value="TreeGrafter"/>
</dbReference>
<dbReference type="GO" id="GO:0016323">
    <property type="term" value="C:basolateral plasma membrane"/>
    <property type="evidence" value="ECO:0007669"/>
    <property type="project" value="TreeGrafter"/>
</dbReference>
<gene>
    <name evidence="4" type="primary">RvY_14702</name>
    <name evidence="4" type="synonym">RvY_14702.1</name>
    <name evidence="4" type="ORF">RvY_14702-1</name>
</gene>
<dbReference type="GO" id="GO:0030054">
    <property type="term" value="C:cell junction"/>
    <property type="evidence" value="ECO:0007669"/>
    <property type="project" value="TreeGrafter"/>
</dbReference>
<evidence type="ECO:0000313" key="4">
    <source>
        <dbReference type="EMBL" id="GAV04425.1"/>
    </source>
</evidence>